<dbReference type="InterPro" id="IPR036866">
    <property type="entry name" value="RibonucZ/Hydroxyglut_hydro"/>
</dbReference>
<dbReference type="Pfam" id="PF00753">
    <property type="entry name" value="Lactamase_B"/>
    <property type="match status" value="1"/>
</dbReference>
<keyword evidence="4 7" id="KW-0378">Hydrolase</keyword>
<evidence type="ECO:0000256" key="1">
    <source>
        <dbReference type="ARBA" id="ARBA00001947"/>
    </source>
</evidence>
<dbReference type="GO" id="GO:0046872">
    <property type="term" value="F:metal ion binding"/>
    <property type="evidence" value="ECO:0007669"/>
    <property type="project" value="UniProtKB-KW"/>
</dbReference>
<name>A0A318K7F5_9NOCA</name>
<dbReference type="SUPFAM" id="SSF56281">
    <property type="entry name" value="Metallo-hydrolase/oxidoreductase"/>
    <property type="match status" value="1"/>
</dbReference>
<accession>A0A318K7F5</accession>
<organism evidence="7 8">
    <name type="scientific">Nocardia tenerifensis</name>
    <dbReference type="NCBI Taxonomy" id="228006"/>
    <lineage>
        <taxon>Bacteria</taxon>
        <taxon>Bacillati</taxon>
        <taxon>Actinomycetota</taxon>
        <taxon>Actinomycetes</taxon>
        <taxon>Mycobacteriales</taxon>
        <taxon>Nocardiaceae</taxon>
        <taxon>Nocardia</taxon>
    </lineage>
</organism>
<dbReference type="EMBL" id="QJKF01000004">
    <property type="protein sequence ID" value="PXX65612.1"/>
    <property type="molecule type" value="Genomic_DNA"/>
</dbReference>
<evidence type="ECO:0000256" key="5">
    <source>
        <dbReference type="ARBA" id="ARBA00022833"/>
    </source>
</evidence>
<dbReference type="InterPro" id="IPR001279">
    <property type="entry name" value="Metallo-B-lactamas"/>
</dbReference>
<dbReference type="AlphaFoldDB" id="A0A318K7F5"/>
<evidence type="ECO:0000259" key="6">
    <source>
        <dbReference type="SMART" id="SM00849"/>
    </source>
</evidence>
<dbReference type="SMART" id="SM00849">
    <property type="entry name" value="Lactamase_B"/>
    <property type="match status" value="1"/>
</dbReference>
<evidence type="ECO:0000256" key="4">
    <source>
        <dbReference type="ARBA" id="ARBA00022801"/>
    </source>
</evidence>
<evidence type="ECO:0000313" key="7">
    <source>
        <dbReference type="EMBL" id="PXX65612.1"/>
    </source>
</evidence>
<keyword evidence="3" id="KW-0479">Metal-binding</keyword>
<feature type="domain" description="Metallo-beta-lactamase" evidence="6">
    <location>
        <begin position="118"/>
        <end position="339"/>
    </location>
</feature>
<proteinExistence type="inferred from homology"/>
<dbReference type="Proteomes" id="UP000247569">
    <property type="component" value="Unassembled WGS sequence"/>
</dbReference>
<sequence>MPRYRTVEKSFLRGRDRAAPAMPMTYRGEVSENSTRLADGRPGTLPTLARCCAALAATPGRLLRPRRPDREFLASLTAAPAPNPAATVRLTALPQARMATPAIIVAEGVRSLRELPMSMGAFLIEHPRARFLVDPALCADVHERVLPGHPFPVGKLVSPDRPVLGLSNALAARDLAAADLDFVLATHLHWDHVAGLLELPDSIELKVPAVEYDWAMRGDTAPIGVIREPLRGQTFAPVALDGPPVLTFPRSHDVFGDGAVVLVDLAGHTPGSIGVLLAVDDGTRVLLAGDAVWNTLQVKLIREKAPMPGNLFDADRDAAFRTIQRLHALPADIEVIASHDYDAVLARAGR</sequence>
<gene>
    <name evidence="7" type="ORF">DFR70_104677</name>
</gene>
<dbReference type="Gene3D" id="3.60.15.10">
    <property type="entry name" value="Ribonuclease Z/Hydroxyacylglutathione hydrolase-like"/>
    <property type="match status" value="1"/>
</dbReference>
<dbReference type="GO" id="GO:0016787">
    <property type="term" value="F:hydrolase activity"/>
    <property type="evidence" value="ECO:0007669"/>
    <property type="project" value="UniProtKB-KW"/>
</dbReference>
<dbReference type="InterPro" id="IPR051013">
    <property type="entry name" value="MBL_superfamily_lactonases"/>
</dbReference>
<keyword evidence="8" id="KW-1185">Reference proteome</keyword>
<evidence type="ECO:0000256" key="2">
    <source>
        <dbReference type="ARBA" id="ARBA00007749"/>
    </source>
</evidence>
<comment type="caution">
    <text evidence="7">The sequence shown here is derived from an EMBL/GenBank/DDBJ whole genome shotgun (WGS) entry which is preliminary data.</text>
</comment>
<evidence type="ECO:0000313" key="8">
    <source>
        <dbReference type="Proteomes" id="UP000247569"/>
    </source>
</evidence>
<evidence type="ECO:0000256" key="3">
    <source>
        <dbReference type="ARBA" id="ARBA00022723"/>
    </source>
</evidence>
<comment type="cofactor">
    <cofactor evidence="1">
        <name>Zn(2+)</name>
        <dbReference type="ChEBI" id="CHEBI:29105"/>
    </cofactor>
</comment>
<keyword evidence="5" id="KW-0862">Zinc</keyword>
<comment type="similarity">
    <text evidence="2">Belongs to the metallo-beta-lactamase superfamily.</text>
</comment>
<reference evidence="7 8" key="1">
    <citation type="submission" date="2018-05" db="EMBL/GenBank/DDBJ databases">
        <title>Genomic Encyclopedia of Type Strains, Phase IV (KMG-IV): sequencing the most valuable type-strain genomes for metagenomic binning, comparative biology and taxonomic classification.</title>
        <authorList>
            <person name="Goeker M."/>
        </authorList>
    </citation>
    <scope>NUCLEOTIDE SEQUENCE [LARGE SCALE GENOMIC DNA]</scope>
    <source>
        <strain evidence="7 8">DSM 44704</strain>
    </source>
</reference>
<protein>
    <submittedName>
        <fullName evidence="7">Glyoxylase-like metal-dependent hydrolase (Beta-lactamase superfamily II)</fullName>
    </submittedName>
</protein>
<dbReference type="PANTHER" id="PTHR42978:SF2">
    <property type="entry name" value="102 KBASES UNSTABLE REGION: FROM 1 TO 119443"/>
    <property type="match status" value="1"/>
</dbReference>
<dbReference type="PANTHER" id="PTHR42978">
    <property type="entry name" value="QUORUM-QUENCHING LACTONASE YTNP-RELATED-RELATED"/>
    <property type="match status" value="1"/>
</dbReference>